<comment type="caution">
    <text evidence="3">The sequence shown here is derived from an EMBL/GenBank/DDBJ whole genome shotgun (WGS) entry which is preliminary data.</text>
</comment>
<dbReference type="InterPro" id="IPR029044">
    <property type="entry name" value="Nucleotide-diphossugar_trans"/>
</dbReference>
<name>A0ABP7T834_9BURK</name>
<dbReference type="CDD" id="cd04182">
    <property type="entry name" value="GT_2_like_f"/>
    <property type="match status" value="1"/>
</dbReference>
<dbReference type="InterPro" id="IPR025877">
    <property type="entry name" value="MobA-like_NTP_Trfase"/>
</dbReference>
<feature type="domain" description="MobA-like NTP transferase" evidence="2">
    <location>
        <begin position="13"/>
        <end position="174"/>
    </location>
</feature>
<sequence length="209" mass="22166">MTFPEPSTNSFAAVVLAAGNSSRMAGRHKLLLPVGDEPALRRTVRALLDAGPAEVVVVTGFNAAAVSAALHGLPVRFTHNPRWQEGQMTSVASGIAALQVPCSTIMVCLADQILLAADDYTVLARAFAARASGSIMVPQFAGQRGNPVLFAASHADSIVAGERNLGCRKLIDDNPDQVVAFTANHDRYTTDMDTPQDYERLLARLGLTP</sequence>
<evidence type="ECO:0000256" key="1">
    <source>
        <dbReference type="ARBA" id="ARBA00022842"/>
    </source>
</evidence>
<accession>A0ABP7T834</accession>
<dbReference type="Proteomes" id="UP001501353">
    <property type="component" value="Unassembled WGS sequence"/>
</dbReference>
<evidence type="ECO:0000259" key="2">
    <source>
        <dbReference type="Pfam" id="PF12804"/>
    </source>
</evidence>
<keyword evidence="4" id="KW-1185">Reference proteome</keyword>
<dbReference type="Gene3D" id="3.90.550.10">
    <property type="entry name" value="Spore Coat Polysaccharide Biosynthesis Protein SpsA, Chain A"/>
    <property type="match status" value="1"/>
</dbReference>
<proteinExistence type="predicted"/>
<evidence type="ECO:0000313" key="4">
    <source>
        <dbReference type="Proteomes" id="UP001501353"/>
    </source>
</evidence>
<reference evidence="4" key="1">
    <citation type="journal article" date="2019" name="Int. J. Syst. Evol. Microbiol.">
        <title>The Global Catalogue of Microorganisms (GCM) 10K type strain sequencing project: providing services to taxonomists for standard genome sequencing and annotation.</title>
        <authorList>
            <consortium name="The Broad Institute Genomics Platform"/>
            <consortium name="The Broad Institute Genome Sequencing Center for Infectious Disease"/>
            <person name="Wu L."/>
            <person name="Ma J."/>
        </authorList>
    </citation>
    <scope>NUCLEOTIDE SEQUENCE [LARGE SCALE GENOMIC DNA]</scope>
    <source>
        <strain evidence="4">JCM 16673</strain>
    </source>
</reference>
<dbReference type="EMBL" id="BAAAZE010000008">
    <property type="protein sequence ID" value="GAA4022465.1"/>
    <property type="molecule type" value="Genomic_DNA"/>
</dbReference>
<protein>
    <recommendedName>
        <fullName evidence="2">MobA-like NTP transferase domain-containing protein</fullName>
    </recommendedName>
</protein>
<dbReference type="PANTHER" id="PTHR43777:SF1">
    <property type="entry name" value="MOLYBDENUM COFACTOR CYTIDYLYLTRANSFERASE"/>
    <property type="match status" value="1"/>
</dbReference>
<dbReference type="Pfam" id="PF12804">
    <property type="entry name" value="NTP_transf_3"/>
    <property type="match status" value="1"/>
</dbReference>
<evidence type="ECO:0000313" key="3">
    <source>
        <dbReference type="EMBL" id="GAA4022465.1"/>
    </source>
</evidence>
<gene>
    <name evidence="3" type="ORF">GCM10022212_19600</name>
</gene>
<organism evidence="3 4">
    <name type="scientific">Actimicrobium antarcticum</name>
    <dbReference type="NCBI Taxonomy" id="1051899"/>
    <lineage>
        <taxon>Bacteria</taxon>
        <taxon>Pseudomonadati</taxon>
        <taxon>Pseudomonadota</taxon>
        <taxon>Betaproteobacteria</taxon>
        <taxon>Burkholderiales</taxon>
        <taxon>Oxalobacteraceae</taxon>
        <taxon>Actimicrobium</taxon>
    </lineage>
</organism>
<dbReference type="PANTHER" id="PTHR43777">
    <property type="entry name" value="MOLYBDENUM COFACTOR CYTIDYLYLTRANSFERASE"/>
    <property type="match status" value="1"/>
</dbReference>
<dbReference type="RefSeq" id="WP_344763120.1">
    <property type="nucleotide sequence ID" value="NZ_BAAAZE010000008.1"/>
</dbReference>
<dbReference type="SUPFAM" id="SSF53448">
    <property type="entry name" value="Nucleotide-diphospho-sugar transferases"/>
    <property type="match status" value="1"/>
</dbReference>
<keyword evidence="1" id="KW-0460">Magnesium</keyword>